<comment type="caution">
    <text evidence="2">The sequence shown here is derived from an EMBL/GenBank/DDBJ whole genome shotgun (WGS) entry which is preliminary data.</text>
</comment>
<protein>
    <submittedName>
        <fullName evidence="2">Uncharacterized protein</fullName>
    </submittedName>
</protein>
<proteinExistence type="predicted"/>
<keyword evidence="1" id="KW-0472">Membrane</keyword>
<gene>
    <name evidence="2" type="ORF">Pyn_24088</name>
</gene>
<keyword evidence="1" id="KW-0812">Transmembrane</keyword>
<evidence type="ECO:0000256" key="1">
    <source>
        <dbReference type="SAM" id="Phobius"/>
    </source>
</evidence>
<keyword evidence="1" id="KW-1133">Transmembrane helix</keyword>
<dbReference type="EMBL" id="PJQY01001561">
    <property type="protein sequence ID" value="PQQ01423.1"/>
    <property type="molecule type" value="Genomic_DNA"/>
</dbReference>
<name>A0A314Y578_PRUYE</name>
<accession>A0A314Y578</accession>
<organism evidence="2 3">
    <name type="scientific">Prunus yedoensis var. nudiflora</name>
    <dbReference type="NCBI Taxonomy" id="2094558"/>
    <lineage>
        <taxon>Eukaryota</taxon>
        <taxon>Viridiplantae</taxon>
        <taxon>Streptophyta</taxon>
        <taxon>Embryophyta</taxon>
        <taxon>Tracheophyta</taxon>
        <taxon>Spermatophyta</taxon>
        <taxon>Magnoliopsida</taxon>
        <taxon>eudicotyledons</taxon>
        <taxon>Gunneridae</taxon>
        <taxon>Pentapetalae</taxon>
        <taxon>rosids</taxon>
        <taxon>fabids</taxon>
        <taxon>Rosales</taxon>
        <taxon>Rosaceae</taxon>
        <taxon>Amygdaloideae</taxon>
        <taxon>Amygdaleae</taxon>
        <taxon>Prunus</taxon>
    </lineage>
</organism>
<dbReference type="AlphaFoldDB" id="A0A314Y578"/>
<reference evidence="2 3" key="1">
    <citation type="submission" date="2018-02" db="EMBL/GenBank/DDBJ databases">
        <title>Draft genome of wild Prunus yedoensis var. nudiflora.</title>
        <authorList>
            <person name="Baek S."/>
            <person name="Kim J.-H."/>
            <person name="Choi K."/>
            <person name="Kim G.-B."/>
            <person name="Cho A."/>
            <person name="Jang H."/>
            <person name="Shin C.-H."/>
            <person name="Yu H.-J."/>
            <person name="Mun J.-H."/>
        </authorList>
    </citation>
    <scope>NUCLEOTIDE SEQUENCE [LARGE SCALE GENOMIC DNA]</scope>
    <source>
        <strain evidence="3">cv. Jeju island</strain>
        <tissue evidence="2">Leaf</tissue>
    </source>
</reference>
<evidence type="ECO:0000313" key="3">
    <source>
        <dbReference type="Proteomes" id="UP000250321"/>
    </source>
</evidence>
<feature type="transmembrane region" description="Helical" evidence="1">
    <location>
        <begin position="36"/>
        <end position="56"/>
    </location>
</feature>
<dbReference type="Proteomes" id="UP000250321">
    <property type="component" value="Unassembled WGS sequence"/>
</dbReference>
<sequence length="80" mass="9133">MNSDISSFAGWVTLIACDDDRVMLGYLAGVQYPAYFAWYAICVMCCLVIQQCEYIVTLGTAFDRMYRYYVLGFPGRDILT</sequence>
<evidence type="ECO:0000313" key="2">
    <source>
        <dbReference type="EMBL" id="PQQ01423.1"/>
    </source>
</evidence>
<keyword evidence="3" id="KW-1185">Reference proteome</keyword>